<reference evidence="1 2" key="1">
    <citation type="submission" date="2024-11" db="EMBL/GenBank/DDBJ databases">
        <title>A near-complete genome assembly of Cinchona calisaya.</title>
        <authorList>
            <person name="Lian D.C."/>
            <person name="Zhao X.W."/>
            <person name="Wei L."/>
        </authorList>
    </citation>
    <scope>NUCLEOTIDE SEQUENCE [LARGE SCALE GENOMIC DNA]</scope>
    <source>
        <tissue evidence="1">Nenye</tissue>
    </source>
</reference>
<accession>A0ABD2Z1V2</accession>
<dbReference type="Proteomes" id="UP001630127">
    <property type="component" value="Unassembled WGS sequence"/>
</dbReference>
<keyword evidence="2" id="KW-1185">Reference proteome</keyword>
<name>A0ABD2Z1V2_9GENT</name>
<sequence>MEPVRVYILCTKSLDVSPNKDDEGWKLMTRKKKAIRRNSWLAHERATKIPDGNQGAMKQIKNLLKEDVSHGYHRQCLTSLFEFFAKGYFGQVNKIDSSFMMTSHQEITIGSYLPKRKLTL</sequence>
<comment type="caution">
    <text evidence="1">The sequence shown here is derived from an EMBL/GenBank/DDBJ whole genome shotgun (WGS) entry which is preliminary data.</text>
</comment>
<dbReference type="EMBL" id="JBJUIK010000011">
    <property type="protein sequence ID" value="KAL3513376.1"/>
    <property type="molecule type" value="Genomic_DNA"/>
</dbReference>
<proteinExistence type="predicted"/>
<protein>
    <submittedName>
        <fullName evidence="1">Uncharacterized protein</fullName>
    </submittedName>
</protein>
<evidence type="ECO:0000313" key="1">
    <source>
        <dbReference type="EMBL" id="KAL3513376.1"/>
    </source>
</evidence>
<organism evidence="1 2">
    <name type="scientific">Cinchona calisaya</name>
    <dbReference type="NCBI Taxonomy" id="153742"/>
    <lineage>
        <taxon>Eukaryota</taxon>
        <taxon>Viridiplantae</taxon>
        <taxon>Streptophyta</taxon>
        <taxon>Embryophyta</taxon>
        <taxon>Tracheophyta</taxon>
        <taxon>Spermatophyta</taxon>
        <taxon>Magnoliopsida</taxon>
        <taxon>eudicotyledons</taxon>
        <taxon>Gunneridae</taxon>
        <taxon>Pentapetalae</taxon>
        <taxon>asterids</taxon>
        <taxon>lamiids</taxon>
        <taxon>Gentianales</taxon>
        <taxon>Rubiaceae</taxon>
        <taxon>Cinchonoideae</taxon>
        <taxon>Cinchoneae</taxon>
        <taxon>Cinchona</taxon>
    </lineage>
</organism>
<dbReference type="AlphaFoldDB" id="A0ABD2Z1V2"/>
<evidence type="ECO:0000313" key="2">
    <source>
        <dbReference type="Proteomes" id="UP001630127"/>
    </source>
</evidence>
<gene>
    <name evidence="1" type="ORF">ACH5RR_026093</name>
</gene>